<organism evidence="2 3">
    <name type="scientific">Pleurodeles waltl</name>
    <name type="common">Iberian ribbed newt</name>
    <dbReference type="NCBI Taxonomy" id="8319"/>
    <lineage>
        <taxon>Eukaryota</taxon>
        <taxon>Metazoa</taxon>
        <taxon>Chordata</taxon>
        <taxon>Craniata</taxon>
        <taxon>Vertebrata</taxon>
        <taxon>Euteleostomi</taxon>
        <taxon>Amphibia</taxon>
        <taxon>Batrachia</taxon>
        <taxon>Caudata</taxon>
        <taxon>Salamandroidea</taxon>
        <taxon>Salamandridae</taxon>
        <taxon>Pleurodelinae</taxon>
        <taxon>Pleurodeles</taxon>
    </lineage>
</organism>
<comment type="caution">
    <text evidence="2">The sequence shown here is derived from an EMBL/GenBank/DDBJ whole genome shotgun (WGS) entry which is preliminary data.</text>
</comment>
<dbReference type="Proteomes" id="UP001066276">
    <property type="component" value="Chromosome 8"/>
</dbReference>
<gene>
    <name evidence="2" type="ORF">NDU88_005867</name>
</gene>
<proteinExistence type="predicted"/>
<feature type="region of interest" description="Disordered" evidence="1">
    <location>
        <begin position="61"/>
        <end position="91"/>
    </location>
</feature>
<evidence type="ECO:0000313" key="3">
    <source>
        <dbReference type="Proteomes" id="UP001066276"/>
    </source>
</evidence>
<name>A0AAV7NRS6_PLEWA</name>
<sequence length="163" mass="17782">MEGALEPIWRPRLSAFFTSGASEAAETPLPRRSAHIFGIPCTLRLGRVWRQHLACNGMRSTEGMKQMEDREVEALPDGRSQEKDLPSDGEQISMFSKVAESAVLKGGGESVRPKDAETYTLHEGNPQLGSQEQGRFPPLLTQGAFSKAPAKVPEVSKDGGDKF</sequence>
<feature type="region of interest" description="Disordered" evidence="1">
    <location>
        <begin position="103"/>
        <end position="163"/>
    </location>
</feature>
<dbReference type="EMBL" id="JANPWB010000012">
    <property type="protein sequence ID" value="KAJ1117670.1"/>
    <property type="molecule type" value="Genomic_DNA"/>
</dbReference>
<accession>A0AAV7NRS6</accession>
<evidence type="ECO:0000256" key="1">
    <source>
        <dbReference type="SAM" id="MobiDB-lite"/>
    </source>
</evidence>
<protein>
    <submittedName>
        <fullName evidence="2">Uncharacterized protein</fullName>
    </submittedName>
</protein>
<reference evidence="2" key="1">
    <citation type="journal article" date="2022" name="bioRxiv">
        <title>Sequencing and chromosome-scale assembly of the giantPleurodeles waltlgenome.</title>
        <authorList>
            <person name="Brown T."/>
            <person name="Elewa A."/>
            <person name="Iarovenko S."/>
            <person name="Subramanian E."/>
            <person name="Araus A.J."/>
            <person name="Petzold A."/>
            <person name="Susuki M."/>
            <person name="Suzuki K.-i.T."/>
            <person name="Hayashi T."/>
            <person name="Toyoda A."/>
            <person name="Oliveira C."/>
            <person name="Osipova E."/>
            <person name="Leigh N.D."/>
            <person name="Simon A."/>
            <person name="Yun M.H."/>
        </authorList>
    </citation>
    <scope>NUCLEOTIDE SEQUENCE</scope>
    <source>
        <strain evidence="2">20211129_DDA</strain>
        <tissue evidence="2">Liver</tissue>
    </source>
</reference>
<feature type="compositionally biased region" description="Basic and acidic residues" evidence="1">
    <location>
        <begin position="154"/>
        <end position="163"/>
    </location>
</feature>
<keyword evidence="3" id="KW-1185">Reference proteome</keyword>
<dbReference type="AlphaFoldDB" id="A0AAV7NRS6"/>
<evidence type="ECO:0000313" key="2">
    <source>
        <dbReference type="EMBL" id="KAJ1117670.1"/>
    </source>
</evidence>